<reference evidence="7" key="1">
    <citation type="submission" date="2021-05" db="EMBL/GenBank/DDBJ databases">
        <title>Genome of Sphingobium sp. strain.</title>
        <authorList>
            <person name="Fan R."/>
        </authorList>
    </citation>
    <scope>NUCLEOTIDE SEQUENCE</scope>
    <source>
        <strain evidence="7">H33</strain>
    </source>
</reference>
<dbReference type="Proteomes" id="UP001138757">
    <property type="component" value="Unassembled WGS sequence"/>
</dbReference>
<dbReference type="PANTHER" id="PTHR23508">
    <property type="entry name" value="CARBOXYLIC ACID TRANSPORTER PROTEIN HOMOLOG"/>
    <property type="match status" value="1"/>
</dbReference>
<protein>
    <submittedName>
        <fullName evidence="7">MFS transporter</fullName>
    </submittedName>
</protein>
<feature type="domain" description="Major facilitator superfamily (MFS) profile" evidence="6">
    <location>
        <begin position="32"/>
        <end position="444"/>
    </location>
</feature>
<keyword evidence="4 5" id="KW-0472">Membrane</keyword>
<evidence type="ECO:0000256" key="2">
    <source>
        <dbReference type="ARBA" id="ARBA00022692"/>
    </source>
</evidence>
<evidence type="ECO:0000313" key="8">
    <source>
        <dbReference type="Proteomes" id="UP001138757"/>
    </source>
</evidence>
<evidence type="ECO:0000313" key="7">
    <source>
        <dbReference type="EMBL" id="MBT2187833.1"/>
    </source>
</evidence>
<evidence type="ECO:0000256" key="4">
    <source>
        <dbReference type="ARBA" id="ARBA00023136"/>
    </source>
</evidence>
<keyword evidence="2 5" id="KW-0812">Transmembrane</keyword>
<proteinExistence type="predicted"/>
<feature type="transmembrane region" description="Helical" evidence="5">
    <location>
        <begin position="66"/>
        <end position="86"/>
    </location>
</feature>
<dbReference type="InterPro" id="IPR005828">
    <property type="entry name" value="MFS_sugar_transport-like"/>
</dbReference>
<dbReference type="CDD" id="cd17316">
    <property type="entry name" value="MFS_SV2_like"/>
    <property type="match status" value="1"/>
</dbReference>
<feature type="transmembrane region" description="Helical" evidence="5">
    <location>
        <begin position="34"/>
        <end position="54"/>
    </location>
</feature>
<dbReference type="PROSITE" id="PS50850">
    <property type="entry name" value="MFS"/>
    <property type="match status" value="1"/>
</dbReference>
<keyword evidence="8" id="KW-1185">Reference proteome</keyword>
<evidence type="ECO:0000256" key="5">
    <source>
        <dbReference type="SAM" id="Phobius"/>
    </source>
</evidence>
<dbReference type="PROSITE" id="PS00217">
    <property type="entry name" value="SUGAR_TRANSPORT_2"/>
    <property type="match status" value="1"/>
</dbReference>
<accession>A0A9X1DE17</accession>
<dbReference type="PANTHER" id="PTHR23508:SF10">
    <property type="entry name" value="CARBOXYLIC ACID TRANSPORTER PROTEIN HOMOLOG"/>
    <property type="match status" value="1"/>
</dbReference>
<feature type="transmembrane region" description="Helical" evidence="5">
    <location>
        <begin position="263"/>
        <end position="284"/>
    </location>
</feature>
<evidence type="ECO:0000256" key="3">
    <source>
        <dbReference type="ARBA" id="ARBA00022989"/>
    </source>
</evidence>
<feature type="transmembrane region" description="Helical" evidence="5">
    <location>
        <begin position="388"/>
        <end position="412"/>
    </location>
</feature>
<feature type="transmembrane region" description="Helical" evidence="5">
    <location>
        <begin position="355"/>
        <end position="376"/>
    </location>
</feature>
<evidence type="ECO:0000259" key="6">
    <source>
        <dbReference type="PROSITE" id="PS50850"/>
    </source>
</evidence>
<sequence>MAEGRAADIGTGPSWVGQALDGTGDWKVRTRAPFLLGLLMLFDSWDSIVIAYALPVIIADWTLSPLAAGSLISAGYGGQLVGAIFFGSVAERYGRLPILRWLVAIMSVLAGFCAIADSYNHLLVIRLVQGFAIGGALPIAITYVNEVAPNATRGRFFGNFQFLMIAGFGLASVVSALVVPDYGWRPVFAVGLIPLLILPFTFMLPESPRWLAARGRIADAVKALARLGCGEGQARPGVDAANQPAEARVPFALLLAPGVRGEFVTMLLLWFLTYLVSFGLTTWMPSLYVGVFKVPLKEALSFGFITSTIMILVPLLLRQTIDRVGRRPPALIGTALGGIALFGIPFLPISAVPMVATLAITGAVGIAFGAMVLWPYSAEIFETRIRSLALGTMSSTARAASMLTPLLVGGILQATGSVTYIFLTFGAASVLAALIWIFLTRETAGREIA</sequence>
<dbReference type="GO" id="GO:0046943">
    <property type="term" value="F:carboxylic acid transmembrane transporter activity"/>
    <property type="evidence" value="ECO:0007669"/>
    <property type="project" value="TreeGrafter"/>
</dbReference>
<dbReference type="RefSeq" id="WP_214624089.1">
    <property type="nucleotide sequence ID" value="NZ_JAHGAW010000008.1"/>
</dbReference>
<comment type="caution">
    <text evidence="7">The sequence shown here is derived from an EMBL/GenBank/DDBJ whole genome shotgun (WGS) entry which is preliminary data.</text>
</comment>
<dbReference type="Gene3D" id="1.20.1250.20">
    <property type="entry name" value="MFS general substrate transporter like domains"/>
    <property type="match status" value="1"/>
</dbReference>
<name>A0A9X1DE17_9SPHN</name>
<feature type="transmembrane region" description="Helical" evidence="5">
    <location>
        <begin position="418"/>
        <end position="439"/>
    </location>
</feature>
<dbReference type="AlphaFoldDB" id="A0A9X1DE17"/>
<feature type="transmembrane region" description="Helical" evidence="5">
    <location>
        <begin position="98"/>
        <end position="117"/>
    </location>
</feature>
<evidence type="ECO:0000256" key="1">
    <source>
        <dbReference type="ARBA" id="ARBA00004141"/>
    </source>
</evidence>
<dbReference type="InterPro" id="IPR020846">
    <property type="entry name" value="MFS_dom"/>
</dbReference>
<dbReference type="InterPro" id="IPR036259">
    <property type="entry name" value="MFS_trans_sf"/>
</dbReference>
<dbReference type="Pfam" id="PF00083">
    <property type="entry name" value="Sugar_tr"/>
    <property type="match status" value="1"/>
</dbReference>
<keyword evidence="3 5" id="KW-1133">Transmembrane helix</keyword>
<gene>
    <name evidence="7" type="ORF">KK488_12840</name>
</gene>
<feature type="transmembrane region" description="Helical" evidence="5">
    <location>
        <begin position="123"/>
        <end position="144"/>
    </location>
</feature>
<dbReference type="SUPFAM" id="SSF103473">
    <property type="entry name" value="MFS general substrate transporter"/>
    <property type="match status" value="1"/>
</dbReference>
<dbReference type="GO" id="GO:0005886">
    <property type="term" value="C:plasma membrane"/>
    <property type="evidence" value="ECO:0007669"/>
    <property type="project" value="TreeGrafter"/>
</dbReference>
<dbReference type="InterPro" id="IPR005829">
    <property type="entry name" value="Sugar_transporter_CS"/>
</dbReference>
<dbReference type="EMBL" id="JAHGAW010000008">
    <property type="protein sequence ID" value="MBT2187833.1"/>
    <property type="molecule type" value="Genomic_DNA"/>
</dbReference>
<feature type="transmembrane region" description="Helical" evidence="5">
    <location>
        <begin position="329"/>
        <end position="349"/>
    </location>
</feature>
<comment type="subcellular location">
    <subcellularLocation>
        <location evidence="1">Membrane</location>
        <topology evidence="1">Multi-pass membrane protein</topology>
    </subcellularLocation>
</comment>
<feature type="transmembrane region" description="Helical" evidence="5">
    <location>
        <begin position="156"/>
        <end position="178"/>
    </location>
</feature>
<organism evidence="7 8">
    <name type="scientific">Sphingobium nicotianae</name>
    <dbReference type="NCBI Taxonomy" id="2782607"/>
    <lineage>
        <taxon>Bacteria</taxon>
        <taxon>Pseudomonadati</taxon>
        <taxon>Pseudomonadota</taxon>
        <taxon>Alphaproteobacteria</taxon>
        <taxon>Sphingomonadales</taxon>
        <taxon>Sphingomonadaceae</taxon>
        <taxon>Sphingobium</taxon>
    </lineage>
</organism>
<feature type="transmembrane region" description="Helical" evidence="5">
    <location>
        <begin position="299"/>
        <end position="317"/>
    </location>
</feature>
<feature type="transmembrane region" description="Helical" evidence="5">
    <location>
        <begin position="184"/>
        <end position="204"/>
    </location>
</feature>